<organism evidence="5">
    <name type="scientific">freshwater metagenome</name>
    <dbReference type="NCBI Taxonomy" id="449393"/>
    <lineage>
        <taxon>unclassified sequences</taxon>
        <taxon>metagenomes</taxon>
        <taxon>ecological metagenomes</taxon>
    </lineage>
</organism>
<dbReference type="GO" id="GO:0009055">
    <property type="term" value="F:electron transfer activity"/>
    <property type="evidence" value="ECO:0007669"/>
    <property type="project" value="InterPro"/>
</dbReference>
<protein>
    <submittedName>
        <fullName evidence="5">Unannotated protein</fullName>
    </submittedName>
</protein>
<dbReference type="InterPro" id="IPR014729">
    <property type="entry name" value="Rossmann-like_a/b/a_fold"/>
</dbReference>
<evidence type="ECO:0000256" key="1">
    <source>
        <dbReference type="ARBA" id="ARBA00007557"/>
    </source>
</evidence>
<name>A0A6J6HVR5_9ZZZZ</name>
<feature type="domain" description="Electron transfer flavoprotein alpha/beta-subunit N-terminal" evidence="4">
    <location>
        <begin position="25"/>
        <end position="216"/>
    </location>
</feature>
<keyword evidence="3" id="KW-0249">Electron transport</keyword>
<comment type="similarity">
    <text evidence="1">Belongs to the ETF beta-subunit/FixA family.</text>
</comment>
<dbReference type="CDD" id="cd01714">
    <property type="entry name" value="ETF_beta"/>
    <property type="match status" value="1"/>
</dbReference>
<dbReference type="Gene3D" id="3.40.50.620">
    <property type="entry name" value="HUPs"/>
    <property type="match status" value="1"/>
</dbReference>
<proteinExistence type="inferred from homology"/>
<dbReference type="PIRSF" id="PIRSF000090">
    <property type="entry name" value="Beta-ETF"/>
    <property type="match status" value="1"/>
</dbReference>
<evidence type="ECO:0000256" key="2">
    <source>
        <dbReference type="ARBA" id="ARBA00022448"/>
    </source>
</evidence>
<dbReference type="PANTHER" id="PTHR21294:SF8">
    <property type="entry name" value="ELECTRON TRANSFER FLAVOPROTEIN SUBUNIT BETA"/>
    <property type="match status" value="1"/>
</dbReference>
<dbReference type="InterPro" id="IPR033948">
    <property type="entry name" value="ETF_beta_N"/>
</dbReference>
<dbReference type="InterPro" id="IPR014730">
    <property type="entry name" value="ETF_a/b_N"/>
</dbReference>
<dbReference type="PANTHER" id="PTHR21294">
    <property type="entry name" value="ELECTRON TRANSFER FLAVOPROTEIN BETA-SUBUNIT"/>
    <property type="match status" value="1"/>
</dbReference>
<evidence type="ECO:0000259" key="4">
    <source>
        <dbReference type="SMART" id="SM00893"/>
    </source>
</evidence>
<evidence type="ECO:0000313" key="5">
    <source>
        <dbReference type="EMBL" id="CAB4618211.1"/>
    </source>
</evidence>
<accession>A0A6J6HVR5</accession>
<sequence length="263" mass="27982">MPLNIVVCVKQVPDSWAEKKLNEADKTLDRASADPVLNELDEYGIEEALRLQEAHGGQVTILCMGPEKAGETIRKALSMGADDAIHVVDDALHGSDAVATSAALAAALGTVEFDLVILGSESTDARMSVVPAMLAERLQLPQMTFAKKVDADPDARTLTIQRQTDDGYDVVQSSLPAIVSVVEKINEPRYPSFKGIMAAKKKPVATLSLTELAIEPATVGLAGAWSGVNAFEQRPPRQAGTVVTDEGDGGTKIADFLVTQKFL</sequence>
<keyword evidence="2" id="KW-0813">Transport</keyword>
<dbReference type="Pfam" id="PF01012">
    <property type="entry name" value="ETF"/>
    <property type="match status" value="1"/>
</dbReference>
<dbReference type="SMART" id="SM00893">
    <property type="entry name" value="ETF"/>
    <property type="match status" value="1"/>
</dbReference>
<dbReference type="AlphaFoldDB" id="A0A6J6HVR5"/>
<reference evidence="5" key="1">
    <citation type="submission" date="2020-05" db="EMBL/GenBank/DDBJ databases">
        <authorList>
            <person name="Chiriac C."/>
            <person name="Salcher M."/>
            <person name="Ghai R."/>
            <person name="Kavagutti S V."/>
        </authorList>
    </citation>
    <scope>NUCLEOTIDE SEQUENCE</scope>
</reference>
<dbReference type="SUPFAM" id="SSF52402">
    <property type="entry name" value="Adenine nucleotide alpha hydrolases-like"/>
    <property type="match status" value="1"/>
</dbReference>
<evidence type="ECO:0000256" key="3">
    <source>
        <dbReference type="ARBA" id="ARBA00022982"/>
    </source>
</evidence>
<dbReference type="GO" id="GO:0005829">
    <property type="term" value="C:cytosol"/>
    <property type="evidence" value="ECO:0007669"/>
    <property type="project" value="TreeGrafter"/>
</dbReference>
<dbReference type="EMBL" id="CAEZVF010000035">
    <property type="protein sequence ID" value="CAB4618211.1"/>
    <property type="molecule type" value="Genomic_DNA"/>
</dbReference>
<dbReference type="InterPro" id="IPR012255">
    <property type="entry name" value="ETF_b"/>
</dbReference>
<gene>
    <name evidence="5" type="ORF">UFOPK1939_00362</name>
</gene>